<dbReference type="Proteomes" id="UP000283585">
    <property type="component" value="Unassembled WGS sequence"/>
</dbReference>
<proteinExistence type="predicted"/>
<sequence>MKIMICPKCGKKIHIADRCLFCGNETDFKLFEDNQNIHENAAKEFSELPSLVKSGLFGKVVDISRVVLRWMPSCAEVFWIRLLAKNKCKNDAELVQKGISFEDSADFFNAMKYASVGEREVYSELRKLVDNIKGSFEKTVKEHEYEEKKSTPIIRCQGELSDVLNTKRKHLFELWSELEKVEQEMYGVEQDCKLLVSEHRDALERIKTDAANVKSQTYRLNECNEEELHKYQVRLGSLLNQSDQSKSAIDMMRKQHPWIGKFNSLVEKRDGIVRKISSELSELKSYETRVQSTASEIERIEKRHQLAMRSLSEFDFMSIHSLIGIRKYEEVLATAGLAVISDVRGLSKN</sequence>
<dbReference type="EMBL" id="QRSS01000007">
    <property type="protein sequence ID" value="RGQ05269.1"/>
    <property type="molecule type" value="Genomic_DNA"/>
</dbReference>
<name>A0A411ZR74_9FIRM</name>
<comment type="caution">
    <text evidence="1">The sequence shown here is derived from an EMBL/GenBank/DDBJ whole genome shotgun (WGS) entry which is preliminary data.</text>
</comment>
<evidence type="ECO:0000313" key="1">
    <source>
        <dbReference type="EMBL" id="RGQ05269.1"/>
    </source>
</evidence>
<accession>A0A411ZR74</accession>
<gene>
    <name evidence="1" type="ORF">DWZ12_08015</name>
</gene>
<dbReference type="AlphaFoldDB" id="A0A411ZR74"/>
<dbReference type="RefSeq" id="WP_118044626.1">
    <property type="nucleotide sequence ID" value="NZ_QRSS01000007.1"/>
</dbReference>
<protein>
    <submittedName>
        <fullName evidence="1">Uncharacterized protein</fullName>
    </submittedName>
</protein>
<evidence type="ECO:0000313" key="2">
    <source>
        <dbReference type="Proteomes" id="UP000283585"/>
    </source>
</evidence>
<reference evidence="1 2" key="1">
    <citation type="submission" date="2018-08" db="EMBL/GenBank/DDBJ databases">
        <title>A genome reference for cultivated species of the human gut microbiota.</title>
        <authorList>
            <person name="Zou Y."/>
            <person name="Xue W."/>
            <person name="Luo G."/>
        </authorList>
    </citation>
    <scope>NUCLEOTIDE SEQUENCE [LARGE SCALE GENOMIC DNA]</scope>
    <source>
        <strain evidence="1 2">AF29-2BH</strain>
    </source>
</reference>
<organism evidence="1 2">
    <name type="scientific">Blautia obeum</name>
    <dbReference type="NCBI Taxonomy" id="40520"/>
    <lineage>
        <taxon>Bacteria</taxon>
        <taxon>Bacillati</taxon>
        <taxon>Bacillota</taxon>
        <taxon>Clostridia</taxon>
        <taxon>Lachnospirales</taxon>
        <taxon>Lachnospiraceae</taxon>
        <taxon>Blautia</taxon>
    </lineage>
</organism>